<keyword evidence="3" id="KW-1133">Transmembrane helix</keyword>
<accession>A0ABQ6GTE6</accession>
<keyword evidence="3" id="KW-0472">Membrane</keyword>
<dbReference type="EMBL" id="BSST01000001">
    <property type="protein sequence ID" value="GLX78429.1"/>
    <property type="molecule type" value="Genomic_DNA"/>
</dbReference>
<name>A0ABQ6GTE6_9GAMM</name>
<evidence type="ECO:0000256" key="1">
    <source>
        <dbReference type="SAM" id="Coils"/>
    </source>
</evidence>
<feature type="transmembrane region" description="Helical" evidence="3">
    <location>
        <begin position="73"/>
        <end position="93"/>
    </location>
</feature>
<dbReference type="Proteomes" id="UP001157186">
    <property type="component" value="Unassembled WGS sequence"/>
</dbReference>
<dbReference type="InterPro" id="IPR007470">
    <property type="entry name" value="HemX"/>
</dbReference>
<dbReference type="PANTHER" id="PTHR38043">
    <property type="entry name" value="PROTEIN HEMX"/>
    <property type="match status" value="1"/>
</dbReference>
<feature type="coiled-coil region" evidence="1">
    <location>
        <begin position="110"/>
        <end position="163"/>
    </location>
</feature>
<evidence type="ECO:0008006" key="6">
    <source>
        <dbReference type="Google" id="ProtNLM"/>
    </source>
</evidence>
<evidence type="ECO:0000256" key="2">
    <source>
        <dbReference type="SAM" id="MobiDB-lite"/>
    </source>
</evidence>
<dbReference type="PANTHER" id="PTHR38043:SF1">
    <property type="entry name" value="PROTEIN HEMX"/>
    <property type="match status" value="1"/>
</dbReference>
<keyword evidence="5" id="KW-1185">Reference proteome</keyword>
<keyword evidence="1" id="KW-0175">Coiled coil</keyword>
<gene>
    <name evidence="4" type="ORF">tinsulaeT_17690</name>
</gene>
<feature type="compositionally biased region" description="Polar residues" evidence="2">
    <location>
        <begin position="432"/>
        <end position="442"/>
    </location>
</feature>
<proteinExistence type="predicted"/>
<evidence type="ECO:0000313" key="5">
    <source>
        <dbReference type="Proteomes" id="UP001157186"/>
    </source>
</evidence>
<feature type="compositionally biased region" description="Polar residues" evidence="2">
    <location>
        <begin position="1"/>
        <end position="43"/>
    </location>
</feature>
<dbReference type="Pfam" id="PF04375">
    <property type="entry name" value="HemX"/>
    <property type="match status" value="1"/>
</dbReference>
<evidence type="ECO:0000313" key="4">
    <source>
        <dbReference type="EMBL" id="GLX78429.1"/>
    </source>
</evidence>
<comment type="caution">
    <text evidence="4">The sequence shown here is derived from an EMBL/GenBank/DDBJ whole genome shotgun (WGS) entry which is preliminary data.</text>
</comment>
<evidence type="ECO:0000256" key="3">
    <source>
        <dbReference type="SAM" id="Phobius"/>
    </source>
</evidence>
<dbReference type="RefSeq" id="WP_284244312.1">
    <property type="nucleotide sequence ID" value="NZ_BSST01000001.1"/>
</dbReference>
<reference evidence="4 5" key="1">
    <citation type="submission" date="2023-03" db="EMBL/GenBank/DDBJ databases">
        <title>Draft genome sequence of Thalassotalea insulae KCTC 62186T.</title>
        <authorList>
            <person name="Sawabe T."/>
        </authorList>
    </citation>
    <scope>NUCLEOTIDE SEQUENCE [LARGE SCALE GENOMIC DNA]</scope>
    <source>
        <strain evidence="4 5">KCTC 62186</strain>
    </source>
</reference>
<organism evidence="4 5">
    <name type="scientific">Thalassotalea insulae</name>
    <dbReference type="NCBI Taxonomy" id="2056778"/>
    <lineage>
        <taxon>Bacteria</taxon>
        <taxon>Pseudomonadati</taxon>
        <taxon>Pseudomonadota</taxon>
        <taxon>Gammaproteobacteria</taxon>
        <taxon>Alteromonadales</taxon>
        <taxon>Colwelliaceae</taxon>
        <taxon>Thalassotalea</taxon>
    </lineage>
</organism>
<protein>
    <recommendedName>
        <fullName evidence="6">Heme biosynthesis operon protein HemX</fullName>
    </recommendedName>
</protein>
<feature type="compositionally biased region" description="Low complexity" evidence="2">
    <location>
        <begin position="57"/>
        <end position="67"/>
    </location>
</feature>
<keyword evidence="3" id="KW-0812">Transmembrane</keyword>
<feature type="region of interest" description="Disordered" evidence="2">
    <location>
        <begin position="1"/>
        <end position="67"/>
    </location>
</feature>
<sequence length="442" mass="50343">MTDNKNTPADSNTQQSNDQLPETPMSQDKITTQSAKTSEANSKVKTKEEHTLKAQRNTQTTNSTSSNKLSKTAVLALVIAIASGAGVAAIHYLHSQQNSEQNKQLLAQVDSKAQQNIKQLQQLVNQQQALTQQQIQTALAELTESSQTRITQLEQQIARFEQNQPSDWLVHEAEYLTRIAARTLWLEHDTQAAIALLNDAEHRIKQLNDPQYLPIRQHIYQDIEALKLMPQLDTEEVLLQLMALSKQLPQLSFAMAKIPDSQEQQQDLQLSQDAADWRANLVKTWRKFLADFITVRRRTGQVEPLMAPEQQQHLKENLALKLQQLQWAASKENTPLYQQYMDEAQLWLREYFDLGHLETAKFYQSLQLLKDKIISYDYAIQLQSHQAIRQLLTQKSNSQITQPTIEPGQATDAESDKTNQEQTPKAAPEQPVKQQPVSNEEA</sequence>
<feature type="region of interest" description="Disordered" evidence="2">
    <location>
        <begin position="399"/>
        <end position="442"/>
    </location>
</feature>